<sequence>MKIQFEIKETLAGILDQLLHSDFWITEVEEIDDKRKRIKIRDFAYPQEATAEVSENEILLKTAWSKYTYRLYEVNHVCWCEYTGAYRGLLEQKLLPIITPKENLLDQPVHSSLLGDMHKPLREYAMDNLKLKKFRQQTFGDIGFSTNDHPKRVYDAFIKEDYIPE</sequence>
<accession>A0ABT0C5D8</accession>
<name>A0ABT0C5D8_9BACT</name>
<protein>
    <submittedName>
        <fullName evidence="1">Uncharacterized protein</fullName>
    </submittedName>
</protein>
<comment type="caution">
    <text evidence="1">The sequence shown here is derived from an EMBL/GenBank/DDBJ whole genome shotgun (WGS) entry which is preliminary data.</text>
</comment>
<evidence type="ECO:0000313" key="1">
    <source>
        <dbReference type="EMBL" id="MCJ2382165.1"/>
    </source>
</evidence>
<dbReference type="Proteomes" id="UP001165444">
    <property type="component" value="Unassembled WGS sequence"/>
</dbReference>
<evidence type="ECO:0000313" key="2">
    <source>
        <dbReference type="Proteomes" id="UP001165444"/>
    </source>
</evidence>
<keyword evidence="2" id="KW-1185">Reference proteome</keyword>
<proteinExistence type="predicted"/>
<gene>
    <name evidence="1" type="ORF">MUN53_16375</name>
</gene>
<reference evidence="1 2" key="1">
    <citation type="submission" date="2022-03" db="EMBL/GenBank/DDBJ databases">
        <title>Parabacteroides sp. nov. isolated from swine feces.</title>
        <authorList>
            <person name="Bak J.E."/>
        </authorList>
    </citation>
    <scope>NUCLEOTIDE SEQUENCE [LARGE SCALE GENOMIC DNA]</scope>
    <source>
        <strain evidence="1 2">AGMB00274</strain>
    </source>
</reference>
<dbReference type="EMBL" id="JAKZMM010000059">
    <property type="protein sequence ID" value="MCJ2382165.1"/>
    <property type="molecule type" value="Genomic_DNA"/>
</dbReference>
<dbReference type="RefSeq" id="WP_243326488.1">
    <property type="nucleotide sequence ID" value="NZ_JAKZMM010000059.1"/>
</dbReference>
<organism evidence="1 2">
    <name type="scientific">Parabacteroides faecalis</name>
    <dbReference type="NCBI Taxonomy" id="2924040"/>
    <lineage>
        <taxon>Bacteria</taxon>
        <taxon>Pseudomonadati</taxon>
        <taxon>Bacteroidota</taxon>
        <taxon>Bacteroidia</taxon>
        <taxon>Bacteroidales</taxon>
        <taxon>Tannerellaceae</taxon>
        <taxon>Parabacteroides</taxon>
    </lineage>
</organism>